<sequence>MRKDRFDYLCQEAQSGNDAFVSHPGSHEEGRVLSCSTDHMVVQTSGNEKRCWDFAECEEISRSKAEFPYR</sequence>
<dbReference type="EMBL" id="CP092109">
    <property type="protein sequence ID" value="UWZ81210.1"/>
    <property type="molecule type" value="Genomic_DNA"/>
</dbReference>
<evidence type="ECO:0000313" key="1">
    <source>
        <dbReference type="EMBL" id="UWZ81210.1"/>
    </source>
</evidence>
<accession>A0ABY5ZPV6</accession>
<protein>
    <submittedName>
        <fullName evidence="1">Uncharacterized protein</fullName>
    </submittedName>
</protein>
<reference evidence="1" key="1">
    <citation type="journal article" date="2022" name="Environ. Microbiol.">
        <title>Geoalkalibacter halelectricus SAP #1 sp. nov. possessing extracellular electron transfer and mineral#reducing capabilities from a haloalkaline environment.</title>
        <authorList>
            <person name="Yadav S."/>
            <person name="Singh R."/>
            <person name="Sundharam S.S."/>
            <person name="Chaudhary S."/>
            <person name="Krishnamurthi S."/>
            <person name="Patil S.A."/>
        </authorList>
    </citation>
    <scope>NUCLEOTIDE SEQUENCE</scope>
    <source>
        <strain evidence="1">SAP-1</strain>
    </source>
</reference>
<keyword evidence="2" id="KW-1185">Reference proteome</keyword>
<name>A0ABY5ZPV6_9BACT</name>
<organism evidence="1 2">
    <name type="scientific">Geoalkalibacter halelectricus</name>
    <dbReference type="NCBI Taxonomy" id="2847045"/>
    <lineage>
        <taxon>Bacteria</taxon>
        <taxon>Pseudomonadati</taxon>
        <taxon>Thermodesulfobacteriota</taxon>
        <taxon>Desulfuromonadia</taxon>
        <taxon>Desulfuromonadales</taxon>
        <taxon>Geoalkalibacteraceae</taxon>
        <taxon>Geoalkalibacter</taxon>
    </lineage>
</organism>
<dbReference type="RefSeq" id="WP_260749583.1">
    <property type="nucleotide sequence ID" value="NZ_CP092109.1"/>
</dbReference>
<proteinExistence type="predicted"/>
<gene>
    <name evidence="1" type="ORF">L9S41_07430</name>
</gene>
<dbReference type="Proteomes" id="UP001060414">
    <property type="component" value="Chromosome"/>
</dbReference>
<evidence type="ECO:0000313" key="2">
    <source>
        <dbReference type="Proteomes" id="UP001060414"/>
    </source>
</evidence>